<dbReference type="AlphaFoldDB" id="A0A8J2LDV0"/>
<gene>
    <name evidence="1" type="ORF">AFUS01_LOCUS40915</name>
</gene>
<evidence type="ECO:0000313" key="2">
    <source>
        <dbReference type="Proteomes" id="UP000708208"/>
    </source>
</evidence>
<proteinExistence type="predicted"/>
<organism evidence="1 2">
    <name type="scientific">Allacma fusca</name>
    <dbReference type="NCBI Taxonomy" id="39272"/>
    <lineage>
        <taxon>Eukaryota</taxon>
        <taxon>Metazoa</taxon>
        <taxon>Ecdysozoa</taxon>
        <taxon>Arthropoda</taxon>
        <taxon>Hexapoda</taxon>
        <taxon>Collembola</taxon>
        <taxon>Symphypleona</taxon>
        <taxon>Sminthuridae</taxon>
        <taxon>Allacma</taxon>
    </lineage>
</organism>
<keyword evidence="2" id="KW-1185">Reference proteome</keyword>
<accession>A0A8J2LDV0</accession>
<dbReference type="Proteomes" id="UP000708208">
    <property type="component" value="Unassembled WGS sequence"/>
</dbReference>
<reference evidence="1" key="1">
    <citation type="submission" date="2021-06" db="EMBL/GenBank/DDBJ databases">
        <authorList>
            <person name="Hodson N. C."/>
            <person name="Mongue J. A."/>
            <person name="Jaron S. K."/>
        </authorList>
    </citation>
    <scope>NUCLEOTIDE SEQUENCE</scope>
</reference>
<sequence length="100" mass="11688">MTVLSWPGFLDGVILNGNDFYLWRHSQHGCYHLMSKSKRRSIIWRHNRNGRFNLDLYRKCLQCSGDTGKTVVVIWRHNLDGRINQDSHPKHPIFSGATPK</sequence>
<comment type="caution">
    <text evidence="1">The sequence shown here is derived from an EMBL/GenBank/DDBJ whole genome shotgun (WGS) entry which is preliminary data.</text>
</comment>
<name>A0A8J2LDV0_9HEXA</name>
<protein>
    <submittedName>
        <fullName evidence="1">Uncharacterized protein</fullName>
    </submittedName>
</protein>
<dbReference type="EMBL" id="CAJVCH010559076">
    <property type="protein sequence ID" value="CAG7831159.1"/>
    <property type="molecule type" value="Genomic_DNA"/>
</dbReference>
<evidence type="ECO:0000313" key="1">
    <source>
        <dbReference type="EMBL" id="CAG7831159.1"/>
    </source>
</evidence>